<dbReference type="AlphaFoldDB" id="G0P5T7"/>
<proteinExistence type="inferred from homology"/>
<dbReference type="OrthoDB" id="442460at2759"/>
<feature type="compositionally biased region" description="Acidic residues" evidence="5">
    <location>
        <begin position="95"/>
        <end position="112"/>
    </location>
</feature>
<dbReference type="PROSITE" id="PS50600">
    <property type="entry name" value="ULP_PROTEASE"/>
    <property type="match status" value="1"/>
</dbReference>
<evidence type="ECO:0000313" key="7">
    <source>
        <dbReference type="EMBL" id="EGT46063.1"/>
    </source>
</evidence>
<dbReference type="GO" id="GO:0045087">
    <property type="term" value="P:innate immune response"/>
    <property type="evidence" value="ECO:0007669"/>
    <property type="project" value="EnsemblMetazoa"/>
</dbReference>
<dbReference type="InterPro" id="IPR003653">
    <property type="entry name" value="Peptidase_C48_C"/>
</dbReference>
<evidence type="ECO:0000256" key="2">
    <source>
        <dbReference type="ARBA" id="ARBA00022670"/>
    </source>
</evidence>
<gene>
    <name evidence="7" type="primary">Cbn-ulp-4</name>
    <name evidence="7" type="ORF">CAEBREN_17853</name>
</gene>
<dbReference type="GO" id="GO:0016929">
    <property type="term" value="F:deSUMOylase activity"/>
    <property type="evidence" value="ECO:0007669"/>
    <property type="project" value="EnsemblMetazoa"/>
</dbReference>
<dbReference type="STRING" id="135651.G0P5T7"/>
<dbReference type="GO" id="GO:0003712">
    <property type="term" value="F:transcription coregulator activity"/>
    <property type="evidence" value="ECO:0007669"/>
    <property type="project" value="EnsemblMetazoa"/>
</dbReference>
<keyword evidence="8" id="KW-1185">Reference proteome</keyword>
<feature type="domain" description="Ubiquitin-like protease family profile" evidence="6">
    <location>
        <begin position="143"/>
        <end position="332"/>
    </location>
</feature>
<sequence>MEVSTSYCTPAVNFKYGSFQESSDTSMREDDLFRMGSYHSQGYYADGAHLDGSVGEEDEETSSGSGDQQMEFEEMDDDDAAAAAAFEMESSMTEELVDEDEFEEEDEEDNDEWTNQKRTDNQNSVAYYAAMEMLRIRFPFQSISIRISDFCCLQEQDLLNDTMIDFYLNHIVEHVLPDSSGSKVTVLPSLFWHNLSLRQHAFDSDDEKMMSDEQKMDLKFGDLHDFVADFDLQDFDYIVVPVNEWEHWSLAVICHPFTAQARTVIFDSQITADLNNLQNMATLIESFMKYSYEKRTGSVMPYALPCVLPQRMPQQQNNFDCGVFIAEFARRFLLSPPKDLDNFDFFKEYPDFSTATKRAEMQRVVLSLSTNRARWRPLVELLNGYNTAAPHRAL</sequence>
<evidence type="ECO:0000256" key="1">
    <source>
        <dbReference type="ARBA" id="ARBA00005234"/>
    </source>
</evidence>
<evidence type="ECO:0000256" key="3">
    <source>
        <dbReference type="ARBA" id="ARBA00022801"/>
    </source>
</evidence>
<name>G0P5T7_CAEBE</name>
<organism evidence="8">
    <name type="scientific">Caenorhabditis brenneri</name>
    <name type="common">Nematode worm</name>
    <dbReference type="NCBI Taxonomy" id="135651"/>
    <lineage>
        <taxon>Eukaryota</taxon>
        <taxon>Metazoa</taxon>
        <taxon>Ecdysozoa</taxon>
        <taxon>Nematoda</taxon>
        <taxon>Chromadorea</taxon>
        <taxon>Rhabditida</taxon>
        <taxon>Rhabditina</taxon>
        <taxon>Rhabditomorpha</taxon>
        <taxon>Rhabditoidea</taxon>
        <taxon>Rhabditidae</taxon>
        <taxon>Peloderinae</taxon>
        <taxon>Caenorhabditis</taxon>
    </lineage>
</organism>
<evidence type="ECO:0000256" key="5">
    <source>
        <dbReference type="SAM" id="MobiDB-lite"/>
    </source>
</evidence>
<dbReference type="MEROPS" id="C48.A16"/>
<dbReference type="FunCoup" id="G0P5T7">
    <property type="interactions" value="23"/>
</dbReference>
<dbReference type="Gene3D" id="1.10.418.20">
    <property type="match status" value="1"/>
</dbReference>
<dbReference type="GO" id="GO:0034514">
    <property type="term" value="P:mitochondrial unfolded protein response"/>
    <property type="evidence" value="ECO:0007669"/>
    <property type="project" value="EnsemblMetazoa"/>
</dbReference>
<dbReference type="GO" id="GO:0008340">
    <property type="term" value="P:determination of adult lifespan"/>
    <property type="evidence" value="ECO:0007669"/>
    <property type="project" value="EnsemblMetazoa"/>
</dbReference>
<dbReference type="InParanoid" id="G0P5T7"/>
<dbReference type="GO" id="GO:0042307">
    <property type="term" value="P:positive regulation of protein import into nucleus"/>
    <property type="evidence" value="ECO:0007669"/>
    <property type="project" value="EnsemblMetazoa"/>
</dbReference>
<reference evidence="8" key="1">
    <citation type="submission" date="2011-07" db="EMBL/GenBank/DDBJ databases">
        <authorList>
            <consortium name="Caenorhabditis brenneri Sequencing and Analysis Consortium"/>
            <person name="Wilson R.K."/>
        </authorList>
    </citation>
    <scope>NUCLEOTIDE SEQUENCE [LARGE SCALE GENOMIC DNA]</scope>
    <source>
        <strain evidence="8">PB2801</strain>
    </source>
</reference>
<dbReference type="GO" id="GO:0005759">
    <property type="term" value="C:mitochondrial matrix"/>
    <property type="evidence" value="ECO:0007669"/>
    <property type="project" value="EnsemblMetazoa"/>
</dbReference>
<dbReference type="Proteomes" id="UP000008068">
    <property type="component" value="Unassembled WGS sequence"/>
</dbReference>
<evidence type="ECO:0000313" key="8">
    <source>
        <dbReference type="Proteomes" id="UP000008068"/>
    </source>
</evidence>
<dbReference type="GO" id="GO:0006508">
    <property type="term" value="P:proteolysis"/>
    <property type="evidence" value="ECO:0007669"/>
    <property type="project" value="UniProtKB-KW"/>
</dbReference>
<dbReference type="PANTHER" id="PTHR46915">
    <property type="entry name" value="UBIQUITIN-LIKE PROTEASE 4-RELATED"/>
    <property type="match status" value="1"/>
</dbReference>
<keyword evidence="2" id="KW-0645">Protease</keyword>
<dbReference type="Pfam" id="PF02902">
    <property type="entry name" value="Peptidase_C48"/>
    <property type="match status" value="1"/>
</dbReference>
<dbReference type="HOGENOM" id="CLU_724090_0_0_1"/>
<dbReference type="EMBL" id="GL380089">
    <property type="protein sequence ID" value="EGT46063.1"/>
    <property type="molecule type" value="Genomic_DNA"/>
</dbReference>
<dbReference type="SUPFAM" id="SSF54001">
    <property type="entry name" value="Cysteine proteinases"/>
    <property type="match status" value="1"/>
</dbReference>
<dbReference type="OMA" id="NDEWTNQ"/>
<evidence type="ECO:0000256" key="4">
    <source>
        <dbReference type="ARBA" id="ARBA00022807"/>
    </source>
</evidence>
<keyword evidence="3" id="KW-0378">Hydrolase</keyword>
<dbReference type="eggNOG" id="KOG0779">
    <property type="taxonomic scope" value="Eukaryota"/>
</dbReference>
<evidence type="ECO:0000259" key="6">
    <source>
        <dbReference type="PROSITE" id="PS50600"/>
    </source>
</evidence>
<protein>
    <submittedName>
        <fullName evidence="7">CBN-ULP-4 protein</fullName>
    </submittedName>
</protein>
<feature type="region of interest" description="Disordered" evidence="5">
    <location>
        <begin position="90"/>
        <end position="118"/>
    </location>
</feature>
<comment type="similarity">
    <text evidence="1">Belongs to the peptidase C48 family.</text>
</comment>
<dbReference type="Gene3D" id="3.30.310.130">
    <property type="entry name" value="Ubiquitin-related"/>
    <property type="match status" value="1"/>
</dbReference>
<keyword evidence="4" id="KW-0788">Thiol protease</keyword>
<dbReference type="InterPro" id="IPR038765">
    <property type="entry name" value="Papain-like_cys_pep_sf"/>
</dbReference>
<dbReference type="GO" id="GO:0061629">
    <property type="term" value="F:RNA polymerase II-specific DNA-binding transcription factor binding"/>
    <property type="evidence" value="ECO:0007669"/>
    <property type="project" value="EnsemblMetazoa"/>
</dbReference>
<feature type="region of interest" description="Disordered" evidence="5">
    <location>
        <begin position="46"/>
        <end position="69"/>
    </location>
</feature>
<accession>G0P5T7</accession>
<dbReference type="PANTHER" id="PTHR46915:SF2">
    <property type="entry name" value="UBIQUITIN-LIKE PROTEASE 4"/>
    <property type="match status" value="1"/>
</dbReference>
<dbReference type="GO" id="GO:0016926">
    <property type="term" value="P:protein desumoylation"/>
    <property type="evidence" value="ECO:0007669"/>
    <property type="project" value="EnsemblMetazoa"/>
</dbReference>